<dbReference type="EMBL" id="PQXF01000019">
    <property type="protein sequence ID" value="PXF60045.1"/>
    <property type="molecule type" value="Genomic_DNA"/>
</dbReference>
<evidence type="ECO:0000313" key="1">
    <source>
        <dbReference type="EMBL" id="PXF60045.1"/>
    </source>
</evidence>
<gene>
    <name evidence="1" type="ORF">C4B59_10025</name>
</gene>
<sequence>MPTNPRPELLAPAGNNESLIAAVENGCDAVYLGATTLSARASAANFAPAELADAIDYAHLRGVKTYVAVNTLVKDSETDDAAALLRHLDESGADAVIVQDIGLLSMARSLAPDLPVHASTQMTVHNSEGAGFLQDMGVKRVVLAREMTLDEIKQVRQNTGIEIEIFVHGALCISYSGQCLASSMIGGRSGNRGVCAQPCRKRYRLRTRPGGREVKTGGEYLLSPKDLNTSRILPELIEAGIDSFKIEGRLKRPEYVACVARIYRGLIDRYVKDPSDYFVTGDESQSLAQVFNRGFTAGYLTGNPHGELMSRRRPHNRGIPIGTVIGCEQNRLRIRLSGTLCIGDGIGIAGAAGAGAGVGAEGAGVGDGADGSGSGAIVRQMCVVDGRQVDRADGGAVVDIALMTSDAHVHAGSTVYKTLDKPLMDSLKGSFTSPTPLRRIPVTIIAEAAVGSPLGLRIEDDNDNAVHIHSEYVIERAVSRPTTREEITRQLAKLGNTVFEASESDINLRIEGGGDIFIPVSQLNRIRSDAVSRLADARIARWRRGACARHQHDRPAGSAGTIRAAEPQPQAADTSKRSPPAVSLAVSVSDMDCLISAIAGGADVVYLGGERFRGVKADVDAEAEAFDLETATEYVHQSGRRIYLNTPKIASDSQMRGVADSISGALRFGADGVLVSNHGAFRLAEEMGLDIVVDSPLNVFNRMSLRFWAERGAGLVTLSPELTLAEIRKIAKYGTVECIVHGRLTLMESEHCVVGGMLGGADSCTVPCEDGGFELVDEKGYAFPLMMDTDCRMHLLNSSELCMLDHVPAVVRAGVSSIRIDARWFESGRAGAITRLYRDALDGCSARDGKIQSTCKGITGEYTTGHYRRGVL</sequence>
<accession>A0AC61L1R6</accession>
<evidence type="ECO:0000313" key="2">
    <source>
        <dbReference type="Proteomes" id="UP000248329"/>
    </source>
</evidence>
<dbReference type="Proteomes" id="UP000248329">
    <property type="component" value="Unassembled WGS sequence"/>
</dbReference>
<organism evidence="1 2">
    <name type="scientific">Candidatus Methanogaster sp</name>
    <dbReference type="NCBI Taxonomy" id="3386292"/>
    <lineage>
        <taxon>Archaea</taxon>
        <taxon>Methanobacteriati</taxon>
        <taxon>Methanobacteriota</taxon>
        <taxon>Stenosarchaea group</taxon>
        <taxon>Methanomicrobia</taxon>
        <taxon>Methanosarcinales</taxon>
        <taxon>ANME-2 cluster</taxon>
        <taxon>Candidatus Methanogasteraceae</taxon>
        <taxon>Candidatus Methanogaster</taxon>
    </lineage>
</organism>
<protein>
    <submittedName>
        <fullName evidence="1">Peptidase U32</fullName>
    </submittedName>
</protein>
<name>A0AC61L1R6_9EURY</name>
<proteinExistence type="predicted"/>
<reference evidence="1" key="1">
    <citation type="submission" date="2018-01" db="EMBL/GenBank/DDBJ databases">
        <authorList>
            <person name="Krukenberg V."/>
        </authorList>
    </citation>
    <scope>NUCLEOTIDE SEQUENCE</scope>
    <source>
        <strain evidence="1">E20ANME2</strain>
    </source>
</reference>
<comment type="caution">
    <text evidence="1">The sequence shown here is derived from an EMBL/GenBank/DDBJ whole genome shotgun (WGS) entry which is preliminary data.</text>
</comment>